<sequence length="280" mass="30137">MMMTEAERQYYLGKAGIHLWYARAPLPGAAPSPEFRFPVDDDERAPELESDAVTPRALQPSMPRKSNEGPAKERLAGLQALMAKAEPQSPKAEPHKEVSRAPDPVAESSVELPASAASEPPAEETAPAVDAPSDMDPKAQINASLGVWVAEHLVLISSVSDEASERLQENLAGNILASLGESGVERSRYIRWPVFGNPRVPGNGMDGLRQVLCSVSQEFGARKLVFLGVLADDMPSGRSDWLCSALGAPAVDFPRSLAELAAVPSYKRELWQQLKSAFGV</sequence>
<name>A0A2V3ZH29_9GAMM</name>
<evidence type="ECO:0008006" key="4">
    <source>
        <dbReference type="Google" id="ProtNLM"/>
    </source>
</evidence>
<organism evidence="2 3">
    <name type="scientific">Marinobacter vulgaris</name>
    <dbReference type="NCBI Taxonomy" id="1928331"/>
    <lineage>
        <taxon>Bacteria</taxon>
        <taxon>Pseudomonadati</taxon>
        <taxon>Pseudomonadota</taxon>
        <taxon>Gammaproteobacteria</taxon>
        <taxon>Pseudomonadales</taxon>
        <taxon>Marinobacteraceae</taxon>
        <taxon>Marinobacter</taxon>
    </lineage>
</organism>
<feature type="compositionally biased region" description="Basic and acidic residues" evidence="1">
    <location>
        <begin position="65"/>
        <end position="75"/>
    </location>
</feature>
<evidence type="ECO:0000313" key="3">
    <source>
        <dbReference type="Proteomes" id="UP000253987"/>
    </source>
</evidence>
<reference evidence="3" key="1">
    <citation type="submission" date="2018-05" db="EMBL/GenBank/DDBJ databases">
        <authorList>
            <person name="Lu D."/>
        </authorList>
    </citation>
    <scope>NUCLEOTIDE SEQUENCE [LARGE SCALE GENOMIC DNA]</scope>
    <source>
        <strain evidence="3">F01</strain>
    </source>
</reference>
<proteinExistence type="predicted"/>
<feature type="region of interest" description="Disordered" evidence="1">
    <location>
        <begin position="30"/>
        <end position="137"/>
    </location>
</feature>
<dbReference type="Proteomes" id="UP000253987">
    <property type="component" value="Unassembled WGS sequence"/>
</dbReference>
<evidence type="ECO:0000256" key="1">
    <source>
        <dbReference type="SAM" id="MobiDB-lite"/>
    </source>
</evidence>
<dbReference type="AlphaFoldDB" id="A0A2V3ZH29"/>
<evidence type="ECO:0000313" key="2">
    <source>
        <dbReference type="EMBL" id="PXX90103.1"/>
    </source>
</evidence>
<feature type="compositionally biased region" description="Low complexity" evidence="1">
    <location>
        <begin position="105"/>
        <end position="132"/>
    </location>
</feature>
<reference evidence="2 3" key="2">
    <citation type="submission" date="2018-06" db="EMBL/GenBank/DDBJ databases">
        <title>Marinobactersediminissp. nov, a moderately halophilic bacterium isolated from marine solar saltern.</title>
        <authorList>
            <person name="Zhang Y."/>
        </authorList>
    </citation>
    <scope>NUCLEOTIDE SEQUENCE [LARGE SCALE GENOMIC DNA]</scope>
    <source>
        <strain evidence="2 3">F01</strain>
    </source>
</reference>
<keyword evidence="3" id="KW-1185">Reference proteome</keyword>
<dbReference type="OrthoDB" id="6362681at2"/>
<dbReference type="EMBL" id="QFWX01000005">
    <property type="protein sequence ID" value="PXX90103.1"/>
    <property type="molecule type" value="Genomic_DNA"/>
</dbReference>
<accession>A0A2V3ZH29</accession>
<dbReference type="RefSeq" id="WP_114613346.1">
    <property type="nucleotide sequence ID" value="NZ_QFWX01000005.1"/>
</dbReference>
<protein>
    <recommendedName>
        <fullName evidence="4">2-isopropylmalate synthase</fullName>
    </recommendedName>
</protein>
<comment type="caution">
    <text evidence="2">The sequence shown here is derived from an EMBL/GenBank/DDBJ whole genome shotgun (WGS) entry which is preliminary data.</text>
</comment>
<gene>
    <name evidence="2" type="ORF">DIT71_11345</name>
</gene>
<feature type="compositionally biased region" description="Acidic residues" evidence="1">
    <location>
        <begin position="40"/>
        <end position="50"/>
    </location>
</feature>